<dbReference type="InParanoid" id="A0A4S2MT66"/>
<dbReference type="InterPro" id="IPR036322">
    <property type="entry name" value="WD40_repeat_dom_sf"/>
</dbReference>
<organism evidence="1 2">
    <name type="scientific">Ascodesmis nigricans</name>
    <dbReference type="NCBI Taxonomy" id="341454"/>
    <lineage>
        <taxon>Eukaryota</taxon>
        <taxon>Fungi</taxon>
        <taxon>Dikarya</taxon>
        <taxon>Ascomycota</taxon>
        <taxon>Pezizomycotina</taxon>
        <taxon>Pezizomycetes</taxon>
        <taxon>Pezizales</taxon>
        <taxon>Ascodesmidaceae</taxon>
        <taxon>Ascodesmis</taxon>
    </lineage>
</organism>
<dbReference type="EMBL" id="ML220130">
    <property type="protein sequence ID" value="TGZ79679.1"/>
    <property type="molecule type" value="Genomic_DNA"/>
</dbReference>
<dbReference type="InterPro" id="IPR051150">
    <property type="entry name" value="SWT21/TCAB1_mRNA_Telomere"/>
</dbReference>
<gene>
    <name evidence="1" type="ORF">EX30DRAFT_308518</name>
</gene>
<dbReference type="FunCoup" id="A0A4S2MT66">
    <property type="interactions" value="19"/>
</dbReference>
<dbReference type="InterPro" id="IPR015943">
    <property type="entry name" value="WD40/YVTN_repeat-like_dom_sf"/>
</dbReference>
<dbReference type="PANTHER" id="PTHR13211:SF0">
    <property type="entry name" value="TELOMERASE CAJAL BODY PROTEIN 1"/>
    <property type="match status" value="1"/>
</dbReference>
<dbReference type="Gene3D" id="2.130.10.10">
    <property type="entry name" value="YVTN repeat-like/Quinoprotein amine dehydrogenase"/>
    <property type="match status" value="2"/>
</dbReference>
<dbReference type="Pfam" id="PF00400">
    <property type="entry name" value="WD40"/>
    <property type="match status" value="1"/>
</dbReference>
<evidence type="ECO:0000313" key="1">
    <source>
        <dbReference type="EMBL" id="TGZ79679.1"/>
    </source>
</evidence>
<proteinExistence type="predicted"/>
<dbReference type="SUPFAM" id="SSF50978">
    <property type="entry name" value="WD40 repeat-like"/>
    <property type="match status" value="1"/>
</dbReference>
<keyword evidence="2" id="KW-1185">Reference proteome</keyword>
<reference evidence="1 2" key="1">
    <citation type="submission" date="2019-04" db="EMBL/GenBank/DDBJ databases">
        <title>Comparative genomics and transcriptomics to analyze fruiting body development in filamentous ascomycetes.</title>
        <authorList>
            <consortium name="DOE Joint Genome Institute"/>
            <person name="Lutkenhaus R."/>
            <person name="Traeger S."/>
            <person name="Breuer J."/>
            <person name="Kuo A."/>
            <person name="Lipzen A."/>
            <person name="Pangilinan J."/>
            <person name="Dilworth D."/>
            <person name="Sandor L."/>
            <person name="Poggeler S."/>
            <person name="Barry K."/>
            <person name="Grigoriev I.V."/>
            <person name="Nowrousian M."/>
        </authorList>
    </citation>
    <scope>NUCLEOTIDE SEQUENCE [LARGE SCALE GENOMIC DNA]</scope>
    <source>
        <strain evidence="1 2">CBS 389.68</strain>
    </source>
</reference>
<protein>
    <submittedName>
        <fullName evidence="1">WD40 repeat-like protein</fullName>
    </submittedName>
</protein>
<dbReference type="AlphaFoldDB" id="A0A4S2MT66"/>
<evidence type="ECO:0000313" key="2">
    <source>
        <dbReference type="Proteomes" id="UP000298138"/>
    </source>
</evidence>
<dbReference type="InterPro" id="IPR001680">
    <property type="entry name" value="WD40_rpt"/>
</dbReference>
<accession>A0A4S2MT66</accession>
<dbReference type="Proteomes" id="UP000298138">
    <property type="component" value="Unassembled WGS sequence"/>
</dbReference>
<name>A0A4S2MT66_9PEZI</name>
<dbReference type="OrthoDB" id="239865at2759"/>
<dbReference type="PANTHER" id="PTHR13211">
    <property type="entry name" value="TELOMERASE CAJAL BODY PROTEIN 1"/>
    <property type="match status" value="1"/>
</dbReference>
<dbReference type="STRING" id="341454.A0A4S2MT66"/>
<sequence length="424" mass="46340">MSTVPTPSPSPSTWPDITTTPRLLASTGADFCYADESLDNSNLSNHFTNCLWTPDGTTLLTASADNTHRTFIVPPDLLTSPTPLHLKPYTTTAVPSNPYSTAIYPSASLSTPSTFLYLTSCRSSPIRLHSLLHPSLISSYTLVDPNTEQHLPAHSLCFRPREHNTFLSGTENRIALWDLNRKDPVTVFKTIPTRRAPMTTETMRGIVSALAVSADVGVLAAGTFSRQIGLYSDDGAGEVVGVFELSEDEDGGMGVTELRWSVCGRYLYVAERKARAEIQVFDIRVTGKRVGGFLGRMADTNQRLGIEVVGSGEVVAGGEDGMVRVWTPHEEGEDVEAGREPVGIWQASDEPVVAATMHPTGVVMATASGTRRWREVGENQGEEEDEQEYWDNTLRIWEIPRTSDIELMPGEPLRMAEEELAADG</sequence>